<name>A0A0K0F197_STRVS</name>
<protein>
    <submittedName>
        <fullName evidence="2">NUDIX hydrolase</fullName>
    </submittedName>
</protein>
<dbReference type="Gene3D" id="3.90.79.10">
    <property type="entry name" value="Nucleoside Triphosphate Pyrophosphohydrolase"/>
    <property type="match status" value="1"/>
</dbReference>
<reference evidence="1" key="1">
    <citation type="submission" date="2014-07" db="EMBL/GenBank/DDBJ databases">
        <authorList>
            <person name="Martin A.A"/>
            <person name="De Silva N."/>
        </authorList>
    </citation>
    <scope>NUCLEOTIDE SEQUENCE</scope>
</reference>
<sequence length="251" mass="28117">MARRNVIKCAITILYSRNANKILVGEKKVNTLYLSNSLGFPGALLQPGVDEFFDYRKTNLDRISMNNTFKSDAYGRSIAAARGLFIESGILPTVEGVPQKSKIETIESNPLLKAYREKVENYPSIFKDLFVAKCLDIKSFIPFTRLQLNTKSDISYDVEVFALPINDLSIGDKISNNVGKFHWVSADTIPGLKEVFATDHSNSFNLPSIKKGSISKDVFETNKNDSHFQEVISRVNIAFLNGNNSMKSVQY</sequence>
<dbReference type="WBParaSite" id="SVE_0256700.1">
    <property type="protein sequence ID" value="SVE_0256700.1"/>
    <property type="gene ID" value="SVE_0256700"/>
</dbReference>
<accession>A0A0K0F197</accession>
<dbReference type="Proteomes" id="UP000035680">
    <property type="component" value="Unassembled WGS sequence"/>
</dbReference>
<proteinExistence type="predicted"/>
<evidence type="ECO:0000313" key="1">
    <source>
        <dbReference type="Proteomes" id="UP000035680"/>
    </source>
</evidence>
<evidence type="ECO:0000313" key="2">
    <source>
        <dbReference type="WBParaSite" id="SVE_0256700.1"/>
    </source>
</evidence>
<dbReference type="AlphaFoldDB" id="A0A0K0F197"/>
<organism evidence="1 2">
    <name type="scientific">Strongyloides venezuelensis</name>
    <name type="common">Threadworm</name>
    <dbReference type="NCBI Taxonomy" id="75913"/>
    <lineage>
        <taxon>Eukaryota</taxon>
        <taxon>Metazoa</taxon>
        <taxon>Ecdysozoa</taxon>
        <taxon>Nematoda</taxon>
        <taxon>Chromadorea</taxon>
        <taxon>Rhabditida</taxon>
        <taxon>Tylenchina</taxon>
        <taxon>Panagrolaimomorpha</taxon>
        <taxon>Strongyloidoidea</taxon>
        <taxon>Strongyloididae</taxon>
        <taxon>Strongyloides</taxon>
    </lineage>
</organism>
<keyword evidence="1" id="KW-1185">Reference proteome</keyword>
<reference evidence="2" key="2">
    <citation type="submission" date="2015-08" db="UniProtKB">
        <authorList>
            <consortium name="WormBaseParasite"/>
        </authorList>
    </citation>
    <scope>IDENTIFICATION</scope>
</reference>